<evidence type="ECO:0000313" key="1">
    <source>
        <dbReference type="EMBL" id="GFO05474.1"/>
    </source>
</evidence>
<proteinExistence type="predicted"/>
<dbReference type="InterPro" id="IPR014807">
    <property type="entry name" value="Coa1"/>
</dbReference>
<accession>A0AAV4AGV2</accession>
<evidence type="ECO:0000313" key="2">
    <source>
        <dbReference type="Proteomes" id="UP000735302"/>
    </source>
</evidence>
<keyword evidence="2" id="KW-1185">Reference proteome</keyword>
<dbReference type="GO" id="GO:0005743">
    <property type="term" value="C:mitochondrial inner membrane"/>
    <property type="evidence" value="ECO:0007669"/>
    <property type="project" value="TreeGrafter"/>
</dbReference>
<sequence>MSLPTLLKVAGGVGVVGLGASIWMEQKQQSSYRQQGFYQKSVRLLQDYHPAAQFLGKPIFSGRVTIGDRNLLNVDDFSAKLVIPVVGPLDKGSLYVQASREDKMAEWNIDQLDLEIKSSKQKWTFYQRKTDAAQLPCSSDVAYLDSDLQDEKLQS</sequence>
<dbReference type="PANTHER" id="PTHR47148">
    <property type="entry name" value="CYTOCHROME C OXIDASE ASSEMBLY FACTOR 1 HOMOLOG"/>
    <property type="match status" value="1"/>
</dbReference>
<dbReference type="GO" id="GO:0032981">
    <property type="term" value="P:mitochondrial respiratory chain complex I assembly"/>
    <property type="evidence" value="ECO:0007669"/>
    <property type="project" value="TreeGrafter"/>
</dbReference>
<dbReference type="EMBL" id="BLXT01003748">
    <property type="protein sequence ID" value="GFO05474.1"/>
    <property type="molecule type" value="Genomic_DNA"/>
</dbReference>
<comment type="caution">
    <text evidence="1">The sequence shown here is derived from an EMBL/GenBank/DDBJ whole genome shotgun (WGS) entry which is preliminary data.</text>
</comment>
<dbReference type="Proteomes" id="UP000735302">
    <property type="component" value="Unassembled WGS sequence"/>
</dbReference>
<protein>
    <submittedName>
        <fullName evidence="1">Cytochrome c oxidase assembly protein 1-like protein</fullName>
    </submittedName>
</protein>
<organism evidence="1 2">
    <name type="scientific">Plakobranchus ocellatus</name>
    <dbReference type="NCBI Taxonomy" id="259542"/>
    <lineage>
        <taxon>Eukaryota</taxon>
        <taxon>Metazoa</taxon>
        <taxon>Spiralia</taxon>
        <taxon>Lophotrochozoa</taxon>
        <taxon>Mollusca</taxon>
        <taxon>Gastropoda</taxon>
        <taxon>Heterobranchia</taxon>
        <taxon>Euthyneura</taxon>
        <taxon>Panpulmonata</taxon>
        <taxon>Sacoglossa</taxon>
        <taxon>Placobranchoidea</taxon>
        <taxon>Plakobranchidae</taxon>
        <taxon>Plakobranchus</taxon>
    </lineage>
</organism>
<gene>
    <name evidence="1" type="ORF">PoB_003197900</name>
</gene>
<dbReference type="GO" id="GO:0033617">
    <property type="term" value="P:mitochondrial respiratory chain complex IV assembly"/>
    <property type="evidence" value="ECO:0007669"/>
    <property type="project" value="TreeGrafter"/>
</dbReference>
<reference evidence="1 2" key="1">
    <citation type="journal article" date="2021" name="Elife">
        <title>Chloroplast acquisition without the gene transfer in kleptoplastic sea slugs, Plakobranchus ocellatus.</title>
        <authorList>
            <person name="Maeda T."/>
            <person name="Takahashi S."/>
            <person name="Yoshida T."/>
            <person name="Shimamura S."/>
            <person name="Takaki Y."/>
            <person name="Nagai Y."/>
            <person name="Toyoda A."/>
            <person name="Suzuki Y."/>
            <person name="Arimoto A."/>
            <person name="Ishii H."/>
            <person name="Satoh N."/>
            <person name="Nishiyama T."/>
            <person name="Hasebe M."/>
            <person name="Maruyama T."/>
            <person name="Minagawa J."/>
            <person name="Obokata J."/>
            <person name="Shigenobu S."/>
        </authorList>
    </citation>
    <scope>NUCLEOTIDE SEQUENCE [LARGE SCALE GENOMIC DNA]</scope>
</reference>
<dbReference type="AlphaFoldDB" id="A0AAV4AGV2"/>
<dbReference type="Pfam" id="PF08695">
    <property type="entry name" value="Coa1"/>
    <property type="match status" value="1"/>
</dbReference>
<name>A0AAV4AGV2_9GAST</name>
<dbReference type="PANTHER" id="PTHR47148:SF1">
    <property type="entry name" value="CYTOCHROME C OXIDASE ASSEMBLY FACTOR 1 HOMOLOG"/>
    <property type="match status" value="1"/>
</dbReference>